<dbReference type="SUPFAM" id="SSF58113">
    <property type="entry name" value="Apolipoprotein A-I"/>
    <property type="match status" value="1"/>
</dbReference>
<evidence type="ECO:0000313" key="3">
    <source>
        <dbReference type="Proteomes" id="UP000030652"/>
    </source>
</evidence>
<feature type="coiled-coil region" evidence="1">
    <location>
        <begin position="36"/>
        <end position="82"/>
    </location>
</feature>
<gene>
    <name evidence="2" type="ORF">SCABRO_01383</name>
</gene>
<reference evidence="2 3" key="1">
    <citation type="submission" date="2014-10" db="EMBL/GenBank/DDBJ databases">
        <title>Draft genome of anammox bacterium scalindua brodae, obtained using differential coverage binning of sequence data from two enrichment reactors.</title>
        <authorList>
            <person name="Speth D.R."/>
            <person name="Russ L."/>
            <person name="Kartal B."/>
            <person name="Op den Camp H.J."/>
            <person name="Dutilh B.E."/>
            <person name="Jetten M.S."/>
        </authorList>
    </citation>
    <scope>NUCLEOTIDE SEQUENCE [LARGE SCALE GENOMIC DNA]</scope>
    <source>
        <strain evidence="2">RU1</strain>
    </source>
</reference>
<dbReference type="Proteomes" id="UP000030652">
    <property type="component" value="Unassembled WGS sequence"/>
</dbReference>
<evidence type="ECO:0000256" key="1">
    <source>
        <dbReference type="SAM" id="Coils"/>
    </source>
</evidence>
<name>A0A0B0EK87_9BACT</name>
<dbReference type="EMBL" id="JRYO01000085">
    <property type="protein sequence ID" value="KHE92994.1"/>
    <property type="molecule type" value="Genomic_DNA"/>
</dbReference>
<dbReference type="eggNOG" id="ENOG5032TE1">
    <property type="taxonomic scope" value="Bacteria"/>
</dbReference>
<dbReference type="AlphaFoldDB" id="A0A0B0EK87"/>
<organism evidence="2 3">
    <name type="scientific">Candidatus Scalindua brodae</name>
    <dbReference type="NCBI Taxonomy" id="237368"/>
    <lineage>
        <taxon>Bacteria</taxon>
        <taxon>Pseudomonadati</taxon>
        <taxon>Planctomycetota</taxon>
        <taxon>Candidatus Brocadiia</taxon>
        <taxon>Candidatus Brocadiales</taxon>
        <taxon>Candidatus Scalinduaceae</taxon>
        <taxon>Candidatus Scalindua</taxon>
    </lineage>
</organism>
<sequence length="156" mass="18093">MKFQRIIRSVIIVAAIAMPGISSICFSETSTDKTTMEEVKQEMRDAIQVLKDYSIDQRDEAIKETKAALNRLDNRIDALETHIDNNWDTMSEAAREKTRTTLKSLRKQRIQMAEWYDRLKSSSAAAWEEIKKGFSDAYTSFYNIWEKAEKENNTAK</sequence>
<dbReference type="Gene3D" id="1.20.120.1100">
    <property type="match status" value="1"/>
</dbReference>
<accession>A0A0B0EK87</accession>
<protein>
    <submittedName>
        <fullName evidence="2">Uncharacterized protein</fullName>
    </submittedName>
</protein>
<evidence type="ECO:0000313" key="2">
    <source>
        <dbReference type="EMBL" id="KHE92994.1"/>
    </source>
</evidence>
<proteinExistence type="predicted"/>
<keyword evidence="1" id="KW-0175">Coiled coil</keyword>
<comment type="caution">
    <text evidence="2">The sequence shown here is derived from an EMBL/GenBank/DDBJ whole genome shotgun (WGS) entry which is preliminary data.</text>
</comment>